<keyword evidence="1" id="KW-0812">Transmembrane</keyword>
<evidence type="ECO:0000313" key="2">
    <source>
        <dbReference type="Proteomes" id="UP000813463"/>
    </source>
</evidence>
<dbReference type="RefSeq" id="XP_056685044.1">
    <property type="nucleotide sequence ID" value="XM_056829066.1"/>
</dbReference>
<evidence type="ECO:0000313" key="3">
    <source>
        <dbReference type="RefSeq" id="XP_056685044.1"/>
    </source>
</evidence>
<dbReference type="Proteomes" id="UP000813463">
    <property type="component" value="Chromosome 5"/>
</dbReference>
<evidence type="ECO:0000256" key="1">
    <source>
        <dbReference type="SAM" id="Phobius"/>
    </source>
</evidence>
<keyword evidence="1" id="KW-1133">Transmembrane helix</keyword>
<keyword evidence="2" id="KW-1185">Reference proteome</keyword>
<reference evidence="3" key="2">
    <citation type="submission" date="2025-08" db="UniProtKB">
        <authorList>
            <consortium name="RefSeq"/>
        </authorList>
    </citation>
    <scope>IDENTIFICATION</scope>
    <source>
        <tissue evidence="3">Leaf</tissue>
    </source>
</reference>
<protein>
    <submittedName>
        <fullName evidence="3">Uncharacterized protein</fullName>
    </submittedName>
</protein>
<reference evidence="2" key="1">
    <citation type="journal article" date="2021" name="Nat. Commun.">
        <title>Genomic analyses provide insights into spinach domestication and the genetic basis of agronomic traits.</title>
        <authorList>
            <person name="Cai X."/>
            <person name="Sun X."/>
            <person name="Xu C."/>
            <person name="Sun H."/>
            <person name="Wang X."/>
            <person name="Ge C."/>
            <person name="Zhang Z."/>
            <person name="Wang Q."/>
            <person name="Fei Z."/>
            <person name="Jiao C."/>
            <person name="Wang Q."/>
        </authorList>
    </citation>
    <scope>NUCLEOTIDE SEQUENCE [LARGE SCALE GENOMIC DNA]</scope>
    <source>
        <strain evidence="2">cv. Varoflay</strain>
    </source>
</reference>
<name>A0ABM3QNX0_SPIOL</name>
<gene>
    <name evidence="3" type="primary">LOC110785184</name>
</gene>
<proteinExistence type="predicted"/>
<feature type="transmembrane region" description="Helical" evidence="1">
    <location>
        <begin position="90"/>
        <end position="110"/>
    </location>
</feature>
<dbReference type="GeneID" id="110785184"/>
<organism evidence="2 3">
    <name type="scientific">Spinacia oleracea</name>
    <name type="common">Spinach</name>
    <dbReference type="NCBI Taxonomy" id="3562"/>
    <lineage>
        <taxon>Eukaryota</taxon>
        <taxon>Viridiplantae</taxon>
        <taxon>Streptophyta</taxon>
        <taxon>Embryophyta</taxon>
        <taxon>Tracheophyta</taxon>
        <taxon>Spermatophyta</taxon>
        <taxon>Magnoliopsida</taxon>
        <taxon>eudicotyledons</taxon>
        <taxon>Gunneridae</taxon>
        <taxon>Pentapetalae</taxon>
        <taxon>Caryophyllales</taxon>
        <taxon>Chenopodiaceae</taxon>
        <taxon>Chenopodioideae</taxon>
        <taxon>Anserineae</taxon>
        <taxon>Spinacia</taxon>
    </lineage>
</organism>
<feature type="transmembrane region" description="Helical" evidence="1">
    <location>
        <begin position="67"/>
        <end position="84"/>
    </location>
</feature>
<sequence length="173" mass="19609">MVPIKMKEIIEAFLGSNVKNNVLTVSRSDHFIQGKYTNKHGGTFTTCFLELIFVDILSRRVNKSRSCLFPIICVSISRCVAFIVTRKCCFLYLTIALTMSVGTYSGFFRTRIKKKFNIRMWVAFATSLQSCIVSTQLCKLTTPLTIKFCFPDLFVKCGGRCLILSNVMICCCM</sequence>
<keyword evidence="1" id="KW-0472">Membrane</keyword>
<accession>A0ABM3QNX0</accession>